<reference evidence="5 6" key="1">
    <citation type="submission" date="2014-04" db="EMBL/GenBank/DDBJ databases">
        <authorList>
            <consortium name="DOE Joint Genome Institute"/>
            <person name="Kuo A."/>
            <person name="Tarkka M."/>
            <person name="Buscot F."/>
            <person name="Kohler A."/>
            <person name="Nagy L.G."/>
            <person name="Floudas D."/>
            <person name="Copeland A."/>
            <person name="Barry K.W."/>
            <person name="Cichocki N."/>
            <person name="Veneault-Fourrey C."/>
            <person name="LaButti K."/>
            <person name="Lindquist E.A."/>
            <person name="Lipzen A."/>
            <person name="Lundell T."/>
            <person name="Morin E."/>
            <person name="Murat C."/>
            <person name="Sun H."/>
            <person name="Tunlid A."/>
            <person name="Henrissat B."/>
            <person name="Grigoriev I.V."/>
            <person name="Hibbett D.S."/>
            <person name="Martin F."/>
            <person name="Nordberg H.P."/>
            <person name="Cantor M.N."/>
            <person name="Hua S.X."/>
        </authorList>
    </citation>
    <scope>NUCLEOTIDE SEQUENCE [LARGE SCALE GENOMIC DNA]</scope>
    <source>
        <strain evidence="5 6">F 1598</strain>
    </source>
</reference>
<dbReference type="OrthoDB" id="2536675at2759"/>
<dbReference type="InParanoid" id="A0A0C3GGQ3"/>
<protein>
    <recommendedName>
        <fullName evidence="4">Mediator of RNA polymerase II transcription subunit 20</fullName>
    </recommendedName>
    <alternativeName>
        <fullName evidence="4">Mediator complex subunit 20</fullName>
    </alternativeName>
</protein>
<dbReference type="GO" id="GO:0016592">
    <property type="term" value="C:mediator complex"/>
    <property type="evidence" value="ECO:0007669"/>
    <property type="project" value="InterPro"/>
</dbReference>
<sequence>MGFTGLARWINAPTTGLELITENIVRNHHGQFRGKWQLNVRSFRSTLGASPGTQVQSERSMCALSMNENVFVLLEDPSAPTRADVLAMAPPDLAPSQIPGPTHYRTTFLTLKPPGALEQLLAQLRARWVPVRQTASSTSQRGQAMGQLNIDGNIFAIGNDWLVRVGNVILAGGAVKGMLLEAEYLPLPVLHSQTSDGTSELLSNLLTSVLPNIRDAKTVAVTISDSQWEEVLWDREEEERGEKTKRIEEEVFDDIYVSNEQVRDVPVKGDWVGVDRDRRSAFLIIGALKSEGIL</sequence>
<comment type="function">
    <text evidence="4">Component of the Mediator complex, a coactivator involved in the regulated transcription of nearly all RNA polymerase II-dependent genes. Mediator functions as a bridge to convey information from gene-specific regulatory proteins to the basal RNA polymerase II transcription machinery. Mediator is recruited to promoters by direct interactions with regulatory proteins and serves as a scaffold for the assembly of a functional preinitiation complex with RNA polymerase II and the general transcription factors.</text>
</comment>
<evidence type="ECO:0000313" key="5">
    <source>
        <dbReference type="EMBL" id="KIM90834.1"/>
    </source>
</evidence>
<dbReference type="EMBL" id="KN832972">
    <property type="protein sequence ID" value="KIM90834.1"/>
    <property type="molecule type" value="Genomic_DNA"/>
</dbReference>
<evidence type="ECO:0000256" key="2">
    <source>
        <dbReference type="ARBA" id="ARBA00010743"/>
    </source>
</evidence>
<dbReference type="GO" id="GO:0006357">
    <property type="term" value="P:regulation of transcription by RNA polymerase II"/>
    <property type="evidence" value="ECO:0007669"/>
    <property type="project" value="InterPro"/>
</dbReference>
<gene>
    <name evidence="4" type="primary">MED20</name>
    <name evidence="5" type="ORF">PILCRDRAFT_811321</name>
</gene>
<keyword evidence="4" id="KW-0804">Transcription</keyword>
<dbReference type="GO" id="GO:0003712">
    <property type="term" value="F:transcription coregulator activity"/>
    <property type="evidence" value="ECO:0007669"/>
    <property type="project" value="InterPro"/>
</dbReference>
<evidence type="ECO:0000256" key="3">
    <source>
        <dbReference type="ARBA" id="ARBA00023242"/>
    </source>
</evidence>
<name>A0A0C3GGQ3_PILCF</name>
<evidence type="ECO:0000256" key="4">
    <source>
        <dbReference type="RuleBase" id="RU364152"/>
    </source>
</evidence>
<keyword evidence="3 4" id="KW-0539">Nucleus</keyword>
<reference evidence="6" key="2">
    <citation type="submission" date="2015-01" db="EMBL/GenBank/DDBJ databases">
        <title>Evolutionary Origins and Diversification of the Mycorrhizal Mutualists.</title>
        <authorList>
            <consortium name="DOE Joint Genome Institute"/>
            <consortium name="Mycorrhizal Genomics Consortium"/>
            <person name="Kohler A."/>
            <person name="Kuo A."/>
            <person name="Nagy L.G."/>
            <person name="Floudas D."/>
            <person name="Copeland A."/>
            <person name="Barry K.W."/>
            <person name="Cichocki N."/>
            <person name="Veneault-Fourrey C."/>
            <person name="LaButti K."/>
            <person name="Lindquist E.A."/>
            <person name="Lipzen A."/>
            <person name="Lundell T."/>
            <person name="Morin E."/>
            <person name="Murat C."/>
            <person name="Riley R."/>
            <person name="Ohm R."/>
            <person name="Sun H."/>
            <person name="Tunlid A."/>
            <person name="Henrissat B."/>
            <person name="Grigoriev I.V."/>
            <person name="Hibbett D.S."/>
            <person name="Martin F."/>
        </authorList>
    </citation>
    <scope>NUCLEOTIDE SEQUENCE [LARGE SCALE GENOMIC DNA]</scope>
    <source>
        <strain evidence="6">F 1598</strain>
    </source>
</reference>
<organism evidence="5 6">
    <name type="scientific">Piloderma croceum (strain F 1598)</name>
    <dbReference type="NCBI Taxonomy" id="765440"/>
    <lineage>
        <taxon>Eukaryota</taxon>
        <taxon>Fungi</taxon>
        <taxon>Dikarya</taxon>
        <taxon>Basidiomycota</taxon>
        <taxon>Agaricomycotina</taxon>
        <taxon>Agaricomycetes</taxon>
        <taxon>Agaricomycetidae</taxon>
        <taxon>Atheliales</taxon>
        <taxon>Atheliaceae</taxon>
        <taxon>Piloderma</taxon>
    </lineage>
</organism>
<dbReference type="AlphaFoldDB" id="A0A0C3GGQ3"/>
<comment type="subunit">
    <text evidence="4">Component of the Mediator complex.</text>
</comment>
<comment type="similarity">
    <text evidence="2 4">Belongs to the Mediator complex subunit 20 family.</text>
</comment>
<proteinExistence type="inferred from homology"/>
<comment type="subcellular location">
    <subcellularLocation>
        <location evidence="1 4">Nucleus</location>
    </subcellularLocation>
</comment>
<keyword evidence="4" id="KW-0805">Transcription regulation</keyword>
<evidence type="ECO:0000256" key="1">
    <source>
        <dbReference type="ARBA" id="ARBA00004123"/>
    </source>
</evidence>
<accession>A0A0C3GGQ3</accession>
<dbReference type="InterPro" id="IPR013921">
    <property type="entry name" value="Mediator_Med20"/>
</dbReference>
<dbReference type="Pfam" id="PF08612">
    <property type="entry name" value="Med20"/>
    <property type="match status" value="1"/>
</dbReference>
<keyword evidence="4" id="KW-0010">Activator</keyword>
<dbReference type="HOGENOM" id="CLU_080203_0_0_1"/>
<keyword evidence="6" id="KW-1185">Reference proteome</keyword>
<dbReference type="Proteomes" id="UP000054166">
    <property type="component" value="Unassembled WGS sequence"/>
</dbReference>
<dbReference type="STRING" id="765440.A0A0C3GGQ3"/>
<evidence type="ECO:0000313" key="6">
    <source>
        <dbReference type="Proteomes" id="UP000054166"/>
    </source>
</evidence>